<feature type="domain" description="R13L1/DRL21-like LRR repeat region" evidence="9">
    <location>
        <begin position="681"/>
        <end position="812"/>
    </location>
</feature>
<dbReference type="InterPro" id="IPR032675">
    <property type="entry name" value="LRR_dom_sf"/>
</dbReference>
<dbReference type="Gene3D" id="1.10.10.10">
    <property type="entry name" value="Winged helix-like DNA-binding domain superfamily/Winged helix DNA-binding domain"/>
    <property type="match status" value="1"/>
</dbReference>
<keyword evidence="4" id="KW-0611">Plant defense</keyword>
<name>A0A6M2ELC9_9ROSI</name>
<dbReference type="Pfam" id="PF18052">
    <property type="entry name" value="Rx_N"/>
    <property type="match status" value="1"/>
</dbReference>
<dbReference type="InterPro" id="IPR042197">
    <property type="entry name" value="Apaf_helical"/>
</dbReference>
<proteinExistence type="predicted"/>
<keyword evidence="2" id="KW-0677">Repeat</keyword>
<protein>
    <recommendedName>
        <fullName evidence="11">NB-ARC domain-containing protein</fullName>
    </recommendedName>
</protein>
<dbReference type="InterPro" id="IPR002182">
    <property type="entry name" value="NB-ARC"/>
</dbReference>
<feature type="domain" description="R13L1/DRL21-like LRR repeat region" evidence="9">
    <location>
        <begin position="1056"/>
        <end position="1117"/>
    </location>
</feature>
<dbReference type="PANTHER" id="PTHR36766:SF70">
    <property type="entry name" value="DISEASE RESISTANCE PROTEIN RGA4"/>
    <property type="match status" value="1"/>
</dbReference>
<keyword evidence="5" id="KW-0067">ATP-binding</keyword>
<accession>A0A6M2ELC9</accession>
<dbReference type="Gene3D" id="3.40.50.300">
    <property type="entry name" value="P-loop containing nucleotide triphosphate hydrolases"/>
    <property type="match status" value="1"/>
</dbReference>
<dbReference type="AlphaFoldDB" id="A0A6M2ELC9"/>
<feature type="domain" description="NB-ARC" evidence="6">
    <location>
        <begin position="181"/>
        <end position="352"/>
    </location>
</feature>
<evidence type="ECO:0008006" key="11">
    <source>
        <dbReference type="Google" id="ProtNLM"/>
    </source>
</evidence>
<dbReference type="Gene3D" id="1.10.8.430">
    <property type="entry name" value="Helical domain of apoptotic protease-activating factors"/>
    <property type="match status" value="1"/>
</dbReference>
<dbReference type="Gene3D" id="1.20.5.4130">
    <property type="match status" value="1"/>
</dbReference>
<dbReference type="SUPFAM" id="SSF52540">
    <property type="entry name" value="P-loop containing nucleoside triphosphate hydrolases"/>
    <property type="match status" value="1"/>
</dbReference>
<dbReference type="PRINTS" id="PR00364">
    <property type="entry name" value="DISEASERSIST"/>
</dbReference>
<evidence type="ECO:0000259" key="9">
    <source>
        <dbReference type="Pfam" id="PF25019"/>
    </source>
</evidence>
<dbReference type="Pfam" id="PF00931">
    <property type="entry name" value="NB-ARC"/>
    <property type="match status" value="1"/>
</dbReference>
<organism evidence="10">
    <name type="scientific">Populus davidiana</name>
    <dbReference type="NCBI Taxonomy" id="266767"/>
    <lineage>
        <taxon>Eukaryota</taxon>
        <taxon>Viridiplantae</taxon>
        <taxon>Streptophyta</taxon>
        <taxon>Embryophyta</taxon>
        <taxon>Tracheophyta</taxon>
        <taxon>Spermatophyta</taxon>
        <taxon>Magnoliopsida</taxon>
        <taxon>eudicotyledons</taxon>
        <taxon>Gunneridae</taxon>
        <taxon>Pentapetalae</taxon>
        <taxon>rosids</taxon>
        <taxon>fabids</taxon>
        <taxon>Malpighiales</taxon>
        <taxon>Salicaceae</taxon>
        <taxon>Saliceae</taxon>
        <taxon>Populus</taxon>
    </lineage>
</organism>
<dbReference type="FunFam" id="1.10.10.10:FF:000322">
    <property type="entry name" value="Probable disease resistance protein At1g63360"/>
    <property type="match status" value="1"/>
</dbReference>
<dbReference type="Pfam" id="PF23559">
    <property type="entry name" value="WHD_DRP"/>
    <property type="match status" value="1"/>
</dbReference>
<reference evidence="10" key="1">
    <citation type="submission" date="2020-03" db="EMBL/GenBank/DDBJ databases">
        <authorList>
            <person name="Zhang R."/>
        </authorList>
    </citation>
    <scope>NUCLEOTIDE SEQUENCE</scope>
</reference>
<dbReference type="GO" id="GO:0006952">
    <property type="term" value="P:defense response"/>
    <property type="evidence" value="ECO:0007669"/>
    <property type="project" value="UniProtKB-KW"/>
</dbReference>
<evidence type="ECO:0000259" key="8">
    <source>
        <dbReference type="Pfam" id="PF23559"/>
    </source>
</evidence>
<dbReference type="InterPro" id="IPR027417">
    <property type="entry name" value="P-loop_NTPase"/>
</dbReference>
<keyword evidence="3" id="KW-0547">Nucleotide-binding</keyword>
<feature type="domain" description="Disease resistance N-terminal" evidence="7">
    <location>
        <begin position="37"/>
        <end position="106"/>
    </location>
</feature>
<feature type="domain" description="Disease resistance protein winged helix" evidence="8">
    <location>
        <begin position="438"/>
        <end position="508"/>
    </location>
</feature>
<sequence length="1134" mass="129041">MADAVLSALSAHIVHRVLDSFSPPSVLDSFSPPSLSDALGIKGKLERLRKSSILVQDMLQEIEERQLTEESLKRCLDLKDKVFDAEDVIDEFVYEALQRKVEIRSQLKKVRRFFSPSNPILFLLQLDQKLMRNNRSLDKLKNEAAGFGLRVASFSTILENSPNQETDSFFDHPELIKGRELDVSKVINLLTSSSNQQDLSVIPIVGMAGIGKTTLAKLVFDAVDDGEFFDETLWVSVSDDFDHHNILGSVLVALSRNMGRVENIDVMVDRLQQELEGKKFLLVLDDVLNENYEKWDRLRNFFLGISGINGSAIIVTTHSRRVASIMETSPGCRYELKPLSCEETWSIISEAVSGNGGEPVTSDLEAIGKEIAEKCEGLPLAARAFGRMMRLIFGIEEWSLLRNLHAWDAPVNKILLPIKLNYDRLPLTVRRCLVYCSIFPKGTKMGKEQLIELWMAEGFLGTSNGRMEDIGNQCFSYLIDNYFLVDEERDELENIRSCKMNNIVHDLASYLSKSEVMKNSESYPGVDDLSHIRYANLSCDTENAQEFFKTRGRKLRSLFSRDFIHDSWNFKSLRTLSLDGADIWELQGSIGKLKHLRYLDVSRTPIMKLPDSITNLYNLQTLRLLECRSLEALPRRMRDLVNLRHIHVTYHHQMPADVGCFSFLQTLPFFVVCQDRGQKVQELESLNELSGRLAIYNLEQVRDRDEAAKANLREKKGICMMEFVWSPERESFENDDDVIEGLLPHQNIKSLKIENYGGKKFPSWLLLRTPGTGDSFPLKNLVNLKLLHCKRTEELPTLGLLRRLKVLEIIGMNTIRCIGMEFYRNEGESRRETLPLFPALKKLSLQCMENLVEWRAPALGGGSDMIVFPYLEELSIMRCPRLNSIPISHLSSLAQLEICFCGELSYLSDDFHSFTSLENLRIEVCPNLEAIPSLKNLKSLKRLAIQRCQKLTALPSGLQSCTSLEHLCIRWCVELTSIPDELRELRSLLHLEVTKCPSLNYFPEDSLCCLTRLKQLTVGPFSEKLKTFPGLNSIQHLSSLEEVEISGWDKLTSLPDQLQYITSLKSLSIRRFNGMKALPEWLGSLKCLQKLGVWRCKNLSYLPTSMQQLFLAERLEVIDCPLLKENGAKGGGSE</sequence>
<evidence type="ECO:0000256" key="5">
    <source>
        <dbReference type="ARBA" id="ARBA00022840"/>
    </source>
</evidence>
<dbReference type="InterPro" id="IPR058922">
    <property type="entry name" value="WHD_DRP"/>
</dbReference>
<dbReference type="SUPFAM" id="SSF52058">
    <property type="entry name" value="L domain-like"/>
    <property type="match status" value="2"/>
</dbReference>
<evidence type="ECO:0000259" key="6">
    <source>
        <dbReference type="Pfam" id="PF00931"/>
    </source>
</evidence>
<evidence type="ECO:0000313" key="10">
    <source>
        <dbReference type="EMBL" id="NUU86093.1"/>
    </source>
</evidence>
<dbReference type="GO" id="GO:0043531">
    <property type="term" value="F:ADP binding"/>
    <property type="evidence" value="ECO:0007669"/>
    <property type="project" value="InterPro"/>
</dbReference>
<evidence type="ECO:0000256" key="3">
    <source>
        <dbReference type="ARBA" id="ARBA00022741"/>
    </source>
</evidence>
<evidence type="ECO:0000256" key="2">
    <source>
        <dbReference type="ARBA" id="ARBA00022737"/>
    </source>
</evidence>
<dbReference type="GO" id="GO:0005524">
    <property type="term" value="F:ATP binding"/>
    <property type="evidence" value="ECO:0007669"/>
    <property type="project" value="UniProtKB-KW"/>
</dbReference>
<evidence type="ECO:0000256" key="4">
    <source>
        <dbReference type="ARBA" id="ARBA00022821"/>
    </source>
</evidence>
<dbReference type="PANTHER" id="PTHR36766">
    <property type="entry name" value="PLANT BROAD-SPECTRUM MILDEW RESISTANCE PROTEIN RPW8"/>
    <property type="match status" value="1"/>
</dbReference>
<dbReference type="InterPro" id="IPR056789">
    <property type="entry name" value="LRR_R13L1-DRL21"/>
</dbReference>
<keyword evidence="1" id="KW-0433">Leucine-rich repeat</keyword>
<dbReference type="Pfam" id="PF25019">
    <property type="entry name" value="LRR_R13L1-DRL21"/>
    <property type="match status" value="2"/>
</dbReference>
<dbReference type="GO" id="GO:0051707">
    <property type="term" value="P:response to other organism"/>
    <property type="evidence" value="ECO:0007669"/>
    <property type="project" value="UniProtKB-ARBA"/>
</dbReference>
<dbReference type="Gene3D" id="3.80.10.10">
    <property type="entry name" value="Ribonuclease Inhibitor"/>
    <property type="match status" value="4"/>
</dbReference>
<evidence type="ECO:0000259" key="7">
    <source>
        <dbReference type="Pfam" id="PF18052"/>
    </source>
</evidence>
<dbReference type="EMBL" id="GILB01005760">
    <property type="protein sequence ID" value="NUU86093.1"/>
    <property type="molecule type" value="Transcribed_RNA"/>
</dbReference>
<dbReference type="InterPro" id="IPR041118">
    <property type="entry name" value="Rx_N"/>
</dbReference>
<dbReference type="InterPro" id="IPR036388">
    <property type="entry name" value="WH-like_DNA-bd_sf"/>
</dbReference>
<evidence type="ECO:0000256" key="1">
    <source>
        <dbReference type="ARBA" id="ARBA00022614"/>
    </source>
</evidence>